<dbReference type="EMBL" id="CP033897">
    <property type="protein sequence ID" value="AZA11736.1"/>
    <property type="molecule type" value="Genomic_DNA"/>
</dbReference>
<proteinExistence type="predicted"/>
<protein>
    <recommendedName>
        <fullName evidence="5">Secreted protein</fullName>
    </recommendedName>
</protein>
<feature type="region of interest" description="Disordered" evidence="1">
    <location>
        <begin position="99"/>
        <end position="118"/>
    </location>
</feature>
<name>A0A3G6J1D5_9CORY</name>
<dbReference type="OrthoDB" id="4426207at2"/>
<dbReference type="KEGG" id="cgk:CGERO_07180"/>
<accession>A0A3G6J1D5</accession>
<keyword evidence="4" id="KW-1185">Reference proteome</keyword>
<feature type="compositionally biased region" description="Low complexity" evidence="1">
    <location>
        <begin position="34"/>
        <end position="65"/>
    </location>
</feature>
<evidence type="ECO:0000256" key="2">
    <source>
        <dbReference type="SAM" id="SignalP"/>
    </source>
</evidence>
<feature type="chain" id="PRO_5039509637" description="Secreted protein" evidence="2">
    <location>
        <begin position="20"/>
        <end position="225"/>
    </location>
</feature>
<dbReference type="RefSeq" id="WP_123934564.1">
    <property type="nucleotide sequence ID" value="NZ_CP033897.1"/>
</dbReference>
<feature type="region of interest" description="Disordered" evidence="1">
    <location>
        <begin position="28"/>
        <end position="90"/>
    </location>
</feature>
<keyword evidence="2" id="KW-0732">Signal</keyword>
<gene>
    <name evidence="3" type="ORF">CGERO_07180</name>
</gene>
<feature type="signal peptide" evidence="2">
    <location>
        <begin position="1"/>
        <end position="19"/>
    </location>
</feature>
<evidence type="ECO:0000313" key="4">
    <source>
        <dbReference type="Proteomes" id="UP000271587"/>
    </source>
</evidence>
<dbReference type="PROSITE" id="PS51257">
    <property type="entry name" value="PROKAR_LIPOPROTEIN"/>
    <property type="match status" value="1"/>
</dbReference>
<evidence type="ECO:0000313" key="3">
    <source>
        <dbReference type="EMBL" id="AZA11736.1"/>
    </source>
</evidence>
<evidence type="ECO:0008006" key="5">
    <source>
        <dbReference type="Google" id="ProtNLM"/>
    </source>
</evidence>
<dbReference type="Proteomes" id="UP000271587">
    <property type="component" value="Chromosome"/>
</dbReference>
<reference evidence="3 4" key="1">
    <citation type="submission" date="2018-11" db="EMBL/GenBank/DDBJ databases">
        <authorList>
            <person name="Kleinhagauer T."/>
            <person name="Glaeser S.P."/>
            <person name="Spergser J."/>
            <person name="Ruckert C."/>
            <person name="Kaempfer P."/>
            <person name="Busse H.-J."/>
        </authorList>
    </citation>
    <scope>NUCLEOTIDE SEQUENCE [LARGE SCALE GENOMIC DNA]</scope>
    <source>
        <strain evidence="3 4">W8</strain>
    </source>
</reference>
<sequence precursor="true">MRLQHPTFFKAIIAIPAAAALLVACGSKDEEAKQTTSSVTTTKTSTSTASAVSSSEQPSSEAPTSEPEDDEKVTDGPTVGPTAADAPPLEVQKPEGIAAPEGVDFQPVEGGNPASEKDRAEIEALVRGQDEQVGFRDYLSYIPNRTCKRVKDQSDPSAYDLSNLPNTPIRENPEFAAGDPHTESISDVMVNGDEASATVVAVSNGEPKTQTMRFHREGGKWTFCN</sequence>
<dbReference type="AlphaFoldDB" id="A0A3G6J1D5"/>
<organism evidence="3 4">
    <name type="scientific">Corynebacterium gerontici</name>
    <dbReference type="NCBI Taxonomy" id="2079234"/>
    <lineage>
        <taxon>Bacteria</taxon>
        <taxon>Bacillati</taxon>
        <taxon>Actinomycetota</taxon>
        <taxon>Actinomycetes</taxon>
        <taxon>Mycobacteriales</taxon>
        <taxon>Corynebacteriaceae</taxon>
        <taxon>Corynebacterium</taxon>
    </lineage>
</organism>
<feature type="region of interest" description="Disordered" evidence="1">
    <location>
        <begin position="150"/>
        <end position="171"/>
    </location>
</feature>
<evidence type="ECO:0000256" key="1">
    <source>
        <dbReference type="SAM" id="MobiDB-lite"/>
    </source>
</evidence>